<comment type="caution">
    <text evidence="1">The sequence shown here is derived from an EMBL/GenBank/DDBJ whole genome shotgun (WGS) entry which is preliminary data.</text>
</comment>
<proteinExistence type="predicted"/>
<keyword evidence="2" id="KW-1185">Reference proteome</keyword>
<evidence type="ECO:0000313" key="2">
    <source>
        <dbReference type="Proteomes" id="UP000439903"/>
    </source>
</evidence>
<organism evidence="1 2">
    <name type="scientific">Gigaspora margarita</name>
    <dbReference type="NCBI Taxonomy" id="4874"/>
    <lineage>
        <taxon>Eukaryota</taxon>
        <taxon>Fungi</taxon>
        <taxon>Fungi incertae sedis</taxon>
        <taxon>Mucoromycota</taxon>
        <taxon>Glomeromycotina</taxon>
        <taxon>Glomeromycetes</taxon>
        <taxon>Diversisporales</taxon>
        <taxon>Gigasporaceae</taxon>
        <taxon>Gigaspora</taxon>
    </lineage>
</organism>
<dbReference type="AlphaFoldDB" id="A0A8H3XLB3"/>
<dbReference type="OrthoDB" id="3232941at2759"/>
<dbReference type="Proteomes" id="UP000439903">
    <property type="component" value="Unassembled WGS sequence"/>
</dbReference>
<accession>A0A8H3XLB3</accession>
<sequence length="176" mass="21339">MKVYEDWNNMYLMSRYEEFSEKDLENFKYEPLNGFSTETYESLHKDFVKSPYYLTNKKDIEIQILKMKLIRSWAKQFVDIFQEFSSSRLKFPKLHSWVYHTTDLIKKYEPLNGFSTETYESLHKDFVKSPYYLTNKKDIEIQILKMVQRQDIVTNLSAKSKQNAKIIYPFKFNNLI</sequence>
<name>A0A8H3XLB3_GIGMA</name>
<gene>
    <name evidence="1" type="ORF">F8M41_024903</name>
</gene>
<protein>
    <submittedName>
        <fullName evidence="1">Zn-finger domain-containing protein</fullName>
    </submittedName>
</protein>
<reference evidence="1 2" key="1">
    <citation type="journal article" date="2019" name="Environ. Microbiol.">
        <title>At the nexus of three kingdoms: the genome of the mycorrhizal fungus Gigaspora margarita provides insights into plant, endobacterial and fungal interactions.</title>
        <authorList>
            <person name="Venice F."/>
            <person name="Ghignone S."/>
            <person name="Salvioli di Fossalunga A."/>
            <person name="Amselem J."/>
            <person name="Novero M."/>
            <person name="Xianan X."/>
            <person name="Sedzielewska Toro K."/>
            <person name="Morin E."/>
            <person name="Lipzen A."/>
            <person name="Grigoriev I.V."/>
            <person name="Henrissat B."/>
            <person name="Martin F.M."/>
            <person name="Bonfante P."/>
        </authorList>
    </citation>
    <scope>NUCLEOTIDE SEQUENCE [LARGE SCALE GENOMIC DNA]</scope>
    <source>
        <strain evidence="1 2">BEG34</strain>
    </source>
</reference>
<evidence type="ECO:0000313" key="1">
    <source>
        <dbReference type="EMBL" id="KAF0473311.1"/>
    </source>
</evidence>
<dbReference type="EMBL" id="WTPW01000868">
    <property type="protein sequence ID" value="KAF0473311.1"/>
    <property type="molecule type" value="Genomic_DNA"/>
</dbReference>